<dbReference type="AlphaFoldDB" id="A0A2I2FGU4"/>
<dbReference type="RefSeq" id="XP_024673868.1">
    <property type="nucleotide sequence ID" value="XM_024811888.1"/>
</dbReference>
<dbReference type="GeneID" id="36519048"/>
<evidence type="ECO:0000256" key="1">
    <source>
        <dbReference type="SAM" id="MobiDB-lite"/>
    </source>
</evidence>
<dbReference type="Proteomes" id="UP000234585">
    <property type="component" value="Unassembled WGS sequence"/>
</dbReference>
<dbReference type="OrthoDB" id="10562727at2759"/>
<proteinExistence type="predicted"/>
<reference evidence="2 3" key="1">
    <citation type="submission" date="2017-12" db="EMBL/GenBank/DDBJ databases">
        <authorList>
            <consortium name="DOE Joint Genome Institute"/>
            <person name="Haridas S."/>
            <person name="Kjaerbolling I."/>
            <person name="Vesth T.C."/>
            <person name="Frisvad J.C."/>
            <person name="Nybo J.L."/>
            <person name="Theobald S."/>
            <person name="Kuo A."/>
            <person name="Bowyer P."/>
            <person name="Matsuda Y."/>
            <person name="Mondo S."/>
            <person name="Lyhne E.K."/>
            <person name="Kogle M.E."/>
            <person name="Clum A."/>
            <person name="Lipzen A."/>
            <person name="Salamov A."/>
            <person name="Ngan C.Y."/>
            <person name="Daum C."/>
            <person name="Chiniquy J."/>
            <person name="Barry K."/>
            <person name="LaButti K."/>
            <person name="Simmons B.A."/>
            <person name="Magnuson J.K."/>
            <person name="Mortensen U.H."/>
            <person name="Larsen T.O."/>
            <person name="Grigoriev I.V."/>
            <person name="Baker S.E."/>
            <person name="Andersen M.R."/>
            <person name="Nordberg H.P."/>
            <person name="Cantor M.N."/>
            <person name="Hua S.X."/>
        </authorList>
    </citation>
    <scope>NUCLEOTIDE SEQUENCE [LARGE SCALE GENOMIC DNA]</scope>
    <source>
        <strain evidence="2 3">CBS 102.13</strain>
    </source>
</reference>
<evidence type="ECO:0000313" key="2">
    <source>
        <dbReference type="EMBL" id="PLB39856.1"/>
    </source>
</evidence>
<evidence type="ECO:0000313" key="3">
    <source>
        <dbReference type="Proteomes" id="UP000234585"/>
    </source>
</evidence>
<sequence length="86" mass="9548">MCLCLCMPPHYRQYLVISGYSRNQTIDNIDNRFPGGSSQHTESLIPQSKQWRSLKLQIHPSKKQPILDPTAVSVPATGQAAAPTTQ</sequence>
<name>A0A2I2FGU4_ASPCN</name>
<organism evidence="2 3">
    <name type="scientific">Aspergillus candidus</name>
    <dbReference type="NCBI Taxonomy" id="41067"/>
    <lineage>
        <taxon>Eukaryota</taxon>
        <taxon>Fungi</taxon>
        <taxon>Dikarya</taxon>
        <taxon>Ascomycota</taxon>
        <taxon>Pezizomycotina</taxon>
        <taxon>Eurotiomycetes</taxon>
        <taxon>Eurotiomycetidae</taxon>
        <taxon>Eurotiales</taxon>
        <taxon>Aspergillaceae</taxon>
        <taxon>Aspergillus</taxon>
        <taxon>Aspergillus subgen. Circumdati</taxon>
    </lineage>
</organism>
<feature type="compositionally biased region" description="Low complexity" evidence="1">
    <location>
        <begin position="75"/>
        <end position="86"/>
    </location>
</feature>
<keyword evidence="3" id="KW-1185">Reference proteome</keyword>
<gene>
    <name evidence="2" type="ORF">BDW47DRAFT_102543</name>
</gene>
<accession>A0A2I2FGU4</accession>
<dbReference type="EMBL" id="KZ559127">
    <property type="protein sequence ID" value="PLB39856.1"/>
    <property type="molecule type" value="Genomic_DNA"/>
</dbReference>
<feature type="region of interest" description="Disordered" evidence="1">
    <location>
        <begin position="65"/>
        <end position="86"/>
    </location>
</feature>
<protein>
    <submittedName>
        <fullName evidence="2">Uncharacterized protein</fullName>
    </submittedName>
</protein>